<feature type="region of interest" description="Disordered" evidence="1">
    <location>
        <begin position="176"/>
        <end position="229"/>
    </location>
</feature>
<name>A0A8H4NA99_9HYPO</name>
<dbReference type="EMBL" id="JAADJG010001674">
    <property type="protein sequence ID" value="KAF4414818.1"/>
    <property type="molecule type" value="Genomic_DNA"/>
</dbReference>
<protein>
    <submittedName>
        <fullName evidence="2">Uncharacterized protein</fullName>
    </submittedName>
</protein>
<keyword evidence="3" id="KW-1185">Reference proteome</keyword>
<reference evidence="2" key="1">
    <citation type="submission" date="2020-01" db="EMBL/GenBank/DDBJ databases">
        <title>Identification and distribution of gene clusters putatively required for synthesis of sphingolipid metabolism inhibitors in phylogenetically diverse species of the filamentous fungus Fusarium.</title>
        <authorList>
            <person name="Kim H.-S."/>
            <person name="Busman M."/>
            <person name="Brown D.W."/>
            <person name="Divon H."/>
            <person name="Uhlig S."/>
            <person name="Proctor R.H."/>
        </authorList>
    </citation>
    <scope>NUCLEOTIDE SEQUENCE</scope>
    <source>
        <strain evidence="2">NRRL 53441</strain>
    </source>
</reference>
<accession>A0A8H4NA99</accession>
<feature type="compositionally biased region" description="Polar residues" evidence="1">
    <location>
        <begin position="215"/>
        <end position="229"/>
    </location>
</feature>
<dbReference type="OrthoDB" id="10586518at2759"/>
<evidence type="ECO:0000313" key="2">
    <source>
        <dbReference type="EMBL" id="KAF4414818.1"/>
    </source>
</evidence>
<comment type="caution">
    <text evidence="2">The sequence shown here is derived from an EMBL/GenBank/DDBJ whole genome shotgun (WGS) entry which is preliminary data.</text>
</comment>
<evidence type="ECO:0000256" key="1">
    <source>
        <dbReference type="SAM" id="MobiDB-lite"/>
    </source>
</evidence>
<feature type="compositionally biased region" description="Basic and acidic residues" evidence="1">
    <location>
        <begin position="176"/>
        <end position="204"/>
    </location>
</feature>
<gene>
    <name evidence="2" type="ORF">F53441_14696</name>
</gene>
<evidence type="ECO:0000313" key="3">
    <source>
        <dbReference type="Proteomes" id="UP000605986"/>
    </source>
</evidence>
<proteinExistence type="predicted"/>
<dbReference type="AlphaFoldDB" id="A0A8H4NA99"/>
<dbReference type="Proteomes" id="UP000605986">
    <property type="component" value="Unassembled WGS sequence"/>
</dbReference>
<sequence>MDVGTTLAAVNLVASVAAKLYDISSDYKAAFPELTRVEGGLRSLKEVINRLPDGSHAPLQAVLKDLSDYSGEVEAFVEKRLNKLHKQPMMVKIRWQKDRIELERMKAVLETYKSTLIIALQAQGLQPKEMDQTELMAGPQDIRAYLYSISKALEERQKDLNETQGAAAAKTMIEVDAGKPMDIQHDEKIPAEKESRGKGKEQDRPIIQWWGSKVEVSTQPPDLQWEVTN</sequence>
<organism evidence="2 3">
    <name type="scientific">Fusarium austroafricanum</name>
    <dbReference type="NCBI Taxonomy" id="2364996"/>
    <lineage>
        <taxon>Eukaryota</taxon>
        <taxon>Fungi</taxon>
        <taxon>Dikarya</taxon>
        <taxon>Ascomycota</taxon>
        <taxon>Pezizomycotina</taxon>
        <taxon>Sordariomycetes</taxon>
        <taxon>Hypocreomycetidae</taxon>
        <taxon>Hypocreales</taxon>
        <taxon>Nectriaceae</taxon>
        <taxon>Fusarium</taxon>
        <taxon>Fusarium concolor species complex</taxon>
    </lineage>
</organism>